<dbReference type="SUPFAM" id="SSF50475">
    <property type="entry name" value="FMN-binding split barrel"/>
    <property type="match status" value="1"/>
</dbReference>
<dbReference type="Gene3D" id="2.30.110.10">
    <property type="entry name" value="Electron Transport, Fmn-binding Protein, Chain A"/>
    <property type="match status" value="1"/>
</dbReference>
<sequence length="170" mass="17672">MDHEQRAYRAALGGFATGVTVVSTAASDGFHATTANSFTSVSLSPRLVLVCLTTGSRTLGAILDSGFFAVSVLGSAQEDLSAHFASRDRAPGSAGFAGTRFTLDRHGCPRFTDSSATFACRVHEALPGGDHVIVVGEVAAYTSRPATDPLLFHEGRYARLEPAAALELAG</sequence>
<reference evidence="3 4" key="1">
    <citation type="submission" date="2023-07" db="EMBL/GenBank/DDBJ databases">
        <title>Sequencing the genomes of 1000 actinobacteria strains.</title>
        <authorList>
            <person name="Klenk H.-P."/>
        </authorList>
    </citation>
    <scope>NUCLEOTIDE SEQUENCE [LARGE SCALE GENOMIC DNA]</scope>
    <source>
        <strain evidence="3 4">DSM 19426</strain>
    </source>
</reference>
<feature type="domain" description="Flavin reductase like" evidence="2">
    <location>
        <begin position="12"/>
        <end position="159"/>
    </location>
</feature>
<dbReference type="EMBL" id="JAVDYG010000001">
    <property type="protein sequence ID" value="MDR7360618.1"/>
    <property type="molecule type" value="Genomic_DNA"/>
</dbReference>
<accession>A0ABU2BPR9</accession>
<dbReference type="GO" id="GO:0004497">
    <property type="term" value="F:monooxygenase activity"/>
    <property type="evidence" value="ECO:0007669"/>
    <property type="project" value="UniProtKB-KW"/>
</dbReference>
<evidence type="ECO:0000313" key="3">
    <source>
        <dbReference type="EMBL" id="MDR7360618.1"/>
    </source>
</evidence>
<dbReference type="Proteomes" id="UP001183648">
    <property type="component" value="Unassembled WGS sequence"/>
</dbReference>
<dbReference type="RefSeq" id="WP_310297346.1">
    <property type="nucleotide sequence ID" value="NZ_BAAAPS010000011.1"/>
</dbReference>
<dbReference type="InterPro" id="IPR050268">
    <property type="entry name" value="NADH-dep_flavin_reductase"/>
</dbReference>
<dbReference type="EC" id="1.5.1.-" evidence="3"/>
<proteinExistence type="predicted"/>
<dbReference type="InterPro" id="IPR002563">
    <property type="entry name" value="Flavin_Rdtase-like_dom"/>
</dbReference>
<organism evidence="3 4">
    <name type="scientific">Nocardioides marmoribigeumensis</name>
    <dbReference type="NCBI Taxonomy" id="433649"/>
    <lineage>
        <taxon>Bacteria</taxon>
        <taxon>Bacillati</taxon>
        <taxon>Actinomycetota</taxon>
        <taxon>Actinomycetes</taxon>
        <taxon>Propionibacteriales</taxon>
        <taxon>Nocardioidaceae</taxon>
        <taxon>Nocardioides</taxon>
    </lineage>
</organism>
<gene>
    <name evidence="3" type="ORF">J2S63_000171</name>
</gene>
<dbReference type="PANTHER" id="PTHR30466:SF1">
    <property type="entry name" value="FMN REDUCTASE (NADH) RUTF"/>
    <property type="match status" value="1"/>
</dbReference>
<evidence type="ECO:0000256" key="1">
    <source>
        <dbReference type="ARBA" id="ARBA00023002"/>
    </source>
</evidence>
<evidence type="ECO:0000259" key="2">
    <source>
        <dbReference type="SMART" id="SM00903"/>
    </source>
</evidence>
<dbReference type="SMART" id="SM00903">
    <property type="entry name" value="Flavin_Reduct"/>
    <property type="match status" value="1"/>
</dbReference>
<evidence type="ECO:0000313" key="4">
    <source>
        <dbReference type="Proteomes" id="UP001183648"/>
    </source>
</evidence>
<dbReference type="InterPro" id="IPR012349">
    <property type="entry name" value="Split_barrel_FMN-bd"/>
</dbReference>
<protein>
    <submittedName>
        <fullName evidence="3">3-hydroxy-9,10-secoandrosta-1,3,5(10)-triene-9, 17-dione monooxygenase reductase component</fullName>
        <ecNumber evidence="3">1.5.1.-</ecNumber>
    </submittedName>
</protein>
<dbReference type="Pfam" id="PF01613">
    <property type="entry name" value="Flavin_Reduct"/>
    <property type="match status" value="1"/>
</dbReference>
<dbReference type="PANTHER" id="PTHR30466">
    <property type="entry name" value="FLAVIN REDUCTASE"/>
    <property type="match status" value="1"/>
</dbReference>
<name>A0ABU2BPR9_9ACTN</name>
<keyword evidence="3" id="KW-0503">Monooxygenase</keyword>
<keyword evidence="1 3" id="KW-0560">Oxidoreductase</keyword>
<comment type="caution">
    <text evidence="3">The sequence shown here is derived from an EMBL/GenBank/DDBJ whole genome shotgun (WGS) entry which is preliminary data.</text>
</comment>
<keyword evidence="4" id="KW-1185">Reference proteome</keyword>